<accession>A0A6I8RVA6</accession>
<dbReference type="GO" id="GO:0006644">
    <property type="term" value="P:phospholipid metabolic process"/>
    <property type="evidence" value="ECO:0000318"/>
    <property type="project" value="GO_Central"/>
</dbReference>
<dbReference type="AlphaFoldDB" id="A0A6I8RVA6"/>
<evidence type="ECO:0000256" key="5">
    <source>
        <dbReference type="PROSITE-ProRule" id="PRU00205"/>
    </source>
</evidence>
<dbReference type="GO" id="GO:0002118">
    <property type="term" value="P:aggressive behavior"/>
    <property type="evidence" value="ECO:0007669"/>
    <property type="project" value="Ensembl"/>
</dbReference>
<dbReference type="GO" id="GO:0016020">
    <property type="term" value="C:membrane"/>
    <property type="evidence" value="ECO:0007669"/>
    <property type="project" value="UniProtKB-SubCell"/>
</dbReference>
<feature type="transmembrane region" description="Helical" evidence="6">
    <location>
        <begin position="112"/>
        <end position="131"/>
    </location>
</feature>
<feature type="transmembrane region" description="Helical" evidence="6">
    <location>
        <begin position="168"/>
        <end position="190"/>
    </location>
</feature>
<sequence>MLCQPLAKMSIINSPLNSEGTLSLEMDYSSWNTCLILIGASCLGYMFLFVLCHLVSILISATYCSLCPKEKVFWDLAATRAVFGIHCIYAGLRALLVDPVLTADTITGQQSWSQLTILIAVGFFLFENLALHLSNFIFWTCDILLAVHHFFAFLGFLGAVLYSIGGHYLAMLTLLLEMSTPFTCISWMLLKAGCSDTLFWKVNQWIMIHMFHCRMVLTYHLWWVCLYNWDRFKNSLPFVYIAFFFTGLAILTIILNPYWTHKKTQQLLTPVDWNFKGTSVKSSSLKANGRIKRHKKKQ</sequence>
<dbReference type="GO" id="GO:0055088">
    <property type="term" value="P:lipid homeostasis"/>
    <property type="evidence" value="ECO:0000318"/>
    <property type="project" value="GO_Central"/>
</dbReference>
<dbReference type="Bgee" id="ENSXETG00000037255">
    <property type="expression patterns" value="Expressed in liver and 11 other cell types or tissues"/>
</dbReference>
<feature type="transmembrane region" description="Helical" evidence="6">
    <location>
        <begin position="35"/>
        <end position="60"/>
    </location>
</feature>
<dbReference type="GO" id="GO:0035176">
    <property type="term" value="P:social behavior"/>
    <property type="evidence" value="ECO:0007669"/>
    <property type="project" value="Ensembl"/>
</dbReference>
<dbReference type="PANTHER" id="PTHR13439:SF7">
    <property type="entry name" value="PROTEIN CLN8"/>
    <property type="match status" value="1"/>
</dbReference>
<dbReference type="GO" id="GO:0010506">
    <property type="term" value="P:regulation of autophagy"/>
    <property type="evidence" value="ECO:0007669"/>
    <property type="project" value="Ensembl"/>
</dbReference>
<dbReference type="KEGG" id="xtr:100489515"/>
<gene>
    <name evidence="8 10 11 12" type="primary">cln8</name>
</gene>
<evidence type="ECO:0000313" key="9">
    <source>
        <dbReference type="Proteomes" id="UP000008143"/>
    </source>
</evidence>
<evidence type="ECO:0000313" key="8">
    <source>
        <dbReference type="Ensembl" id="ENSXETP00000085161"/>
    </source>
</evidence>
<evidence type="ECO:0000256" key="6">
    <source>
        <dbReference type="SAM" id="Phobius"/>
    </source>
</evidence>
<feature type="transmembrane region" description="Helical" evidence="6">
    <location>
        <begin position="143"/>
        <end position="162"/>
    </location>
</feature>
<dbReference type="GO" id="GO:0050727">
    <property type="term" value="P:regulation of inflammatory response"/>
    <property type="evidence" value="ECO:0007669"/>
    <property type="project" value="Ensembl"/>
</dbReference>
<dbReference type="GeneTree" id="ENSGT01010000222313"/>
<reference evidence="10 11" key="3">
    <citation type="submission" date="2025-04" db="UniProtKB">
        <authorList>
            <consortium name="RefSeq"/>
        </authorList>
    </citation>
    <scope>IDENTIFICATION</scope>
    <source>
        <strain evidence="10 11">Nigerian</strain>
        <tissue evidence="10 11">Liver and blood</tissue>
    </source>
</reference>
<dbReference type="InterPro" id="IPR050846">
    <property type="entry name" value="TLCD"/>
</dbReference>
<evidence type="ECO:0000313" key="11">
    <source>
        <dbReference type="RefSeq" id="XP_004914543.1"/>
    </source>
</evidence>
<dbReference type="PROSITE" id="PS50922">
    <property type="entry name" value="TLC"/>
    <property type="match status" value="1"/>
</dbReference>
<dbReference type="PANTHER" id="PTHR13439">
    <property type="entry name" value="CT120 PROTEIN"/>
    <property type="match status" value="1"/>
</dbReference>
<feature type="transmembrane region" description="Helical" evidence="6">
    <location>
        <begin position="72"/>
        <end position="92"/>
    </location>
</feature>
<evidence type="ECO:0000259" key="7">
    <source>
        <dbReference type="PROSITE" id="PS50922"/>
    </source>
</evidence>
<dbReference type="RefSeq" id="XP_002935196.1">
    <property type="nucleotide sequence ID" value="XM_002935150.5"/>
</dbReference>
<evidence type="ECO:0000256" key="1">
    <source>
        <dbReference type="ARBA" id="ARBA00004141"/>
    </source>
</evidence>
<dbReference type="SMART" id="SM00724">
    <property type="entry name" value="TLC"/>
    <property type="match status" value="1"/>
</dbReference>
<dbReference type="OrthoDB" id="10052906at2759"/>
<evidence type="ECO:0000313" key="10">
    <source>
        <dbReference type="RefSeq" id="XP_002935196.1"/>
    </source>
</evidence>
<dbReference type="GO" id="GO:0097001">
    <property type="term" value="F:ceramide binding"/>
    <property type="evidence" value="ECO:0000318"/>
    <property type="project" value="GO_Central"/>
</dbReference>
<keyword evidence="9" id="KW-1185">Reference proteome</keyword>
<evidence type="ECO:0000256" key="4">
    <source>
        <dbReference type="ARBA" id="ARBA00023136"/>
    </source>
</evidence>
<dbReference type="OMA" id="FFRTFDL"/>
<name>A0A6I8RVA6_XENTR</name>
<dbReference type="GO" id="GO:0035641">
    <property type="term" value="P:locomotory exploration behavior"/>
    <property type="evidence" value="ECO:0007669"/>
    <property type="project" value="Ensembl"/>
</dbReference>
<proteinExistence type="predicted"/>
<evidence type="ECO:0000256" key="3">
    <source>
        <dbReference type="ARBA" id="ARBA00022989"/>
    </source>
</evidence>
<evidence type="ECO:0000256" key="2">
    <source>
        <dbReference type="ARBA" id="ARBA00022692"/>
    </source>
</evidence>
<dbReference type="Pfam" id="PF03798">
    <property type="entry name" value="TRAM_LAG1_CLN8"/>
    <property type="match status" value="1"/>
</dbReference>
<dbReference type="CTD" id="2055"/>
<reference evidence="8" key="1">
    <citation type="journal article" date="2010" name="Science">
        <title>The genome of the Western clawed frog Xenopus tropicalis.</title>
        <authorList>
            <person name="Hellsten U."/>
            <person name="Harland R.M."/>
            <person name="Gilchrist M.J."/>
            <person name="Hendrix D."/>
            <person name="Jurka J."/>
            <person name="Kapitonov V."/>
            <person name="Ovcharenko I."/>
            <person name="Putnam N.H."/>
            <person name="Shu S."/>
            <person name="Taher L."/>
            <person name="Blitz I.L."/>
            <person name="Blumberg B."/>
            <person name="Dichmann D.S."/>
            <person name="Dubchak I."/>
            <person name="Amaya E."/>
            <person name="Detter J.C."/>
            <person name="Fletcher R."/>
            <person name="Gerhard D.S."/>
            <person name="Goodstein D."/>
            <person name="Graves T."/>
            <person name="Grigoriev I.V."/>
            <person name="Grimwood J."/>
            <person name="Kawashima T."/>
            <person name="Lindquist E."/>
            <person name="Lucas S.M."/>
            <person name="Mead P.E."/>
            <person name="Mitros T."/>
            <person name="Ogino H."/>
            <person name="Ohta Y."/>
            <person name="Poliakov A.V."/>
            <person name="Pollet N."/>
            <person name="Robert J."/>
            <person name="Salamov A."/>
            <person name="Sater A.K."/>
            <person name="Schmutz J."/>
            <person name="Terry A."/>
            <person name="Vize P.D."/>
            <person name="Warren W.C."/>
            <person name="Wells D."/>
            <person name="Wills A."/>
            <person name="Wilson R.K."/>
            <person name="Zimmerman L.B."/>
            <person name="Zorn A.M."/>
            <person name="Grainger R."/>
            <person name="Grammer T."/>
            <person name="Khokha M.K."/>
            <person name="Richardson P.M."/>
            <person name="Rokhsar D.S."/>
        </authorList>
    </citation>
    <scope>NUCLEOTIDE SEQUENCE [LARGE SCALE GENOMIC DNA]</scope>
    <source>
        <strain evidence="8">Nigerian</strain>
    </source>
</reference>
<comment type="subcellular location">
    <subcellularLocation>
        <location evidence="1">Membrane</location>
        <topology evidence="1">Multi-pass membrane protein</topology>
    </subcellularLocation>
</comment>
<protein>
    <submittedName>
        <fullName evidence="8">CLN8, transmembrane ER and ERGIC protein</fullName>
    </submittedName>
    <submittedName>
        <fullName evidence="10 11">Protein CLN8</fullName>
    </submittedName>
</protein>
<keyword evidence="3 6" id="KW-1133">Transmembrane helix</keyword>
<keyword evidence="4 5" id="KW-0472">Membrane</keyword>
<dbReference type="GO" id="GO:0005783">
    <property type="term" value="C:endoplasmic reticulum"/>
    <property type="evidence" value="ECO:0000318"/>
    <property type="project" value="GO_Central"/>
</dbReference>
<keyword evidence="2 5" id="KW-0812">Transmembrane</keyword>
<reference evidence="8" key="2">
    <citation type="submission" date="2020-05" db="UniProtKB">
        <authorList>
            <consortium name="Ensembl"/>
        </authorList>
    </citation>
    <scope>IDENTIFICATION</scope>
</reference>
<dbReference type="InterPro" id="IPR006634">
    <property type="entry name" value="TLC-dom"/>
</dbReference>
<dbReference type="Xenbase" id="XB-GENE-952651">
    <property type="gene designation" value="cln8"/>
</dbReference>
<feature type="domain" description="TLC" evidence="7">
    <location>
        <begin position="72"/>
        <end position="272"/>
    </location>
</feature>
<evidence type="ECO:0000313" key="12">
    <source>
        <dbReference type="Xenbase" id="XB-GENE-952651"/>
    </source>
</evidence>
<dbReference type="Proteomes" id="UP000008143">
    <property type="component" value="Chromosome 5"/>
</dbReference>
<dbReference type="Ensembl" id="ENSXETT00000099914">
    <property type="protein sequence ID" value="ENSXETP00000085161"/>
    <property type="gene ID" value="ENSXETG00000037255"/>
</dbReference>
<dbReference type="AGR" id="Xenbase:XB-GENE-952651"/>
<dbReference type="GO" id="GO:0099610">
    <property type="term" value="P:action potential initiation"/>
    <property type="evidence" value="ECO:0007669"/>
    <property type="project" value="Ensembl"/>
</dbReference>
<dbReference type="GO" id="GO:0007399">
    <property type="term" value="P:nervous system development"/>
    <property type="evidence" value="ECO:0000318"/>
    <property type="project" value="GO_Central"/>
</dbReference>
<organism evidence="8">
    <name type="scientific">Xenopus tropicalis</name>
    <name type="common">Western clawed frog</name>
    <name type="synonym">Silurana tropicalis</name>
    <dbReference type="NCBI Taxonomy" id="8364"/>
    <lineage>
        <taxon>Eukaryota</taxon>
        <taxon>Metazoa</taxon>
        <taxon>Chordata</taxon>
        <taxon>Craniata</taxon>
        <taxon>Vertebrata</taxon>
        <taxon>Euteleostomi</taxon>
        <taxon>Amphibia</taxon>
        <taxon>Batrachia</taxon>
        <taxon>Anura</taxon>
        <taxon>Pipoidea</taxon>
        <taxon>Pipidae</taxon>
        <taxon>Xenopodinae</taxon>
        <taxon>Xenopus</taxon>
        <taxon>Silurana</taxon>
    </lineage>
</organism>
<feature type="transmembrane region" description="Helical" evidence="6">
    <location>
        <begin position="235"/>
        <end position="255"/>
    </location>
</feature>
<dbReference type="GeneID" id="100489515"/>
<dbReference type="RefSeq" id="XP_004914543.1">
    <property type="nucleotide sequence ID" value="XM_004914486.4"/>
</dbReference>
<dbReference type="GO" id="GO:0050890">
    <property type="term" value="P:cognition"/>
    <property type="evidence" value="ECO:0007669"/>
    <property type="project" value="Ensembl"/>
</dbReference>
<feature type="transmembrane region" description="Helical" evidence="6">
    <location>
        <begin position="211"/>
        <end position="229"/>
    </location>
</feature>